<evidence type="ECO:0000313" key="2">
    <source>
        <dbReference type="Proteomes" id="UP000019141"/>
    </source>
</evidence>
<dbReference type="EMBL" id="AZHW01000612">
    <property type="protein sequence ID" value="ETW97837.1"/>
    <property type="molecule type" value="Genomic_DNA"/>
</dbReference>
<dbReference type="AlphaFoldDB" id="W4LIP9"/>
<dbReference type="HOGENOM" id="CLU_2877402_0_0_7"/>
<evidence type="ECO:0000313" key="1">
    <source>
        <dbReference type="EMBL" id="ETW97837.1"/>
    </source>
</evidence>
<keyword evidence="2" id="KW-1185">Reference proteome</keyword>
<gene>
    <name evidence="1" type="ORF">ETSY1_21180</name>
</gene>
<accession>W4LIP9</accession>
<reference evidence="1 2" key="1">
    <citation type="journal article" date="2014" name="Nature">
        <title>An environmental bacterial taxon with a large and distinct metabolic repertoire.</title>
        <authorList>
            <person name="Wilson M.C."/>
            <person name="Mori T."/>
            <person name="Ruckert C."/>
            <person name="Uria A.R."/>
            <person name="Helf M.J."/>
            <person name="Takada K."/>
            <person name="Gernert C."/>
            <person name="Steffens U.A."/>
            <person name="Heycke N."/>
            <person name="Schmitt S."/>
            <person name="Rinke C."/>
            <person name="Helfrich E.J."/>
            <person name="Brachmann A.O."/>
            <person name="Gurgui C."/>
            <person name="Wakimoto T."/>
            <person name="Kracht M."/>
            <person name="Crusemann M."/>
            <person name="Hentschel U."/>
            <person name="Abe I."/>
            <person name="Matsunaga S."/>
            <person name="Kalinowski J."/>
            <person name="Takeyama H."/>
            <person name="Piel J."/>
        </authorList>
    </citation>
    <scope>NUCLEOTIDE SEQUENCE [LARGE SCALE GENOMIC DNA]</scope>
    <source>
        <strain evidence="2">TSY1</strain>
    </source>
</reference>
<proteinExistence type="predicted"/>
<dbReference type="Proteomes" id="UP000019141">
    <property type="component" value="Unassembled WGS sequence"/>
</dbReference>
<name>W4LIP9_ENTF1</name>
<protein>
    <submittedName>
        <fullName evidence="1">Uncharacterized protein</fullName>
    </submittedName>
</protein>
<organism evidence="1 2">
    <name type="scientific">Entotheonella factor</name>
    <dbReference type="NCBI Taxonomy" id="1429438"/>
    <lineage>
        <taxon>Bacteria</taxon>
        <taxon>Pseudomonadati</taxon>
        <taxon>Nitrospinota/Tectimicrobiota group</taxon>
        <taxon>Candidatus Tectimicrobiota</taxon>
        <taxon>Candidatus Entotheonellia</taxon>
        <taxon>Candidatus Entotheonellales</taxon>
        <taxon>Candidatus Entotheonellaceae</taxon>
        <taxon>Candidatus Entotheonella</taxon>
    </lineage>
</organism>
<comment type="caution">
    <text evidence="1">The sequence shown here is derived from an EMBL/GenBank/DDBJ whole genome shotgun (WGS) entry which is preliminary data.</text>
</comment>
<sequence>MSLFDDQFPCDFQYVLGLTRYEFIISRCIFPQYARYLNYYCSTYTQYTINLNMTAVFLNNAIG</sequence>